<keyword evidence="4" id="KW-0326">Glycosidase</keyword>
<dbReference type="GO" id="GO:0016798">
    <property type="term" value="F:hydrolase activity, acting on glycosyl bonds"/>
    <property type="evidence" value="ECO:0007669"/>
    <property type="project" value="UniProtKB-KW"/>
</dbReference>
<evidence type="ECO:0000256" key="5">
    <source>
        <dbReference type="ARBA" id="ARBA00023326"/>
    </source>
</evidence>
<dbReference type="GO" id="GO:0010411">
    <property type="term" value="P:xyloglucan metabolic process"/>
    <property type="evidence" value="ECO:0007669"/>
    <property type="project" value="TreeGrafter"/>
</dbReference>
<protein>
    <submittedName>
        <fullName evidence="7">Endo-1,4-beta-glucanase</fullName>
    </submittedName>
</protein>
<keyword evidence="3" id="KW-0119">Carbohydrate metabolism</keyword>
<dbReference type="SUPFAM" id="SSF110296">
    <property type="entry name" value="Oligoxyloglucan reducing end-specific cellobiohydrolase"/>
    <property type="match status" value="1"/>
</dbReference>
<dbReference type="PANTHER" id="PTHR43739">
    <property type="entry name" value="XYLOGLUCANASE (EUROFUNG)"/>
    <property type="match status" value="1"/>
</dbReference>
<name>K1STL0_9ZZZZ</name>
<sequence>MASAFMISAAFSGCSGKEDGKSAASVDYKWSNVAIGGGGYVTGMEYSKAEEGLAYARTDIGGAYRWVDSESKWVAITDFLGSDEWNLIGIESICADPVDPKRVYIAGGTYMDTSNGAIFS</sequence>
<organism evidence="7">
    <name type="scientific">human gut metagenome</name>
    <dbReference type="NCBI Taxonomy" id="408170"/>
    <lineage>
        <taxon>unclassified sequences</taxon>
        <taxon>metagenomes</taxon>
        <taxon>organismal metagenomes</taxon>
    </lineage>
</organism>
<comment type="similarity">
    <text evidence="6">Belongs to the glycosyl hydrolase 74 family.</text>
</comment>
<keyword evidence="5" id="KW-0624">Polysaccharide degradation</keyword>
<proteinExistence type="inferred from homology"/>
<evidence type="ECO:0000256" key="4">
    <source>
        <dbReference type="ARBA" id="ARBA00023295"/>
    </source>
</evidence>
<keyword evidence="1" id="KW-0732">Signal</keyword>
<dbReference type="AlphaFoldDB" id="K1STL0"/>
<keyword evidence="2" id="KW-0378">Hydrolase</keyword>
<feature type="non-terminal residue" evidence="7">
    <location>
        <position position="120"/>
    </location>
</feature>
<dbReference type="Gene3D" id="2.130.10.10">
    <property type="entry name" value="YVTN repeat-like/Quinoprotein amine dehydrogenase"/>
    <property type="match status" value="1"/>
</dbReference>
<gene>
    <name evidence="7" type="ORF">OBE_07188</name>
</gene>
<evidence type="ECO:0000256" key="6">
    <source>
        <dbReference type="ARBA" id="ARBA00037986"/>
    </source>
</evidence>
<evidence type="ECO:0000313" key="7">
    <source>
        <dbReference type="EMBL" id="EKC63967.1"/>
    </source>
</evidence>
<accession>K1STL0</accession>
<evidence type="ECO:0000256" key="2">
    <source>
        <dbReference type="ARBA" id="ARBA00022801"/>
    </source>
</evidence>
<comment type="caution">
    <text evidence="7">The sequence shown here is derived from an EMBL/GenBank/DDBJ whole genome shotgun (WGS) entry which is preliminary data.</text>
</comment>
<dbReference type="InterPro" id="IPR052025">
    <property type="entry name" value="Xyloglucanase_GH74"/>
</dbReference>
<dbReference type="PANTHER" id="PTHR43739:SF2">
    <property type="entry name" value="OLIGOXYLOGLUCAN-REDUCING END-SPECIFIC XYLOGLUCANASE-RELATED"/>
    <property type="match status" value="1"/>
</dbReference>
<evidence type="ECO:0000256" key="3">
    <source>
        <dbReference type="ARBA" id="ARBA00023277"/>
    </source>
</evidence>
<dbReference type="EMBL" id="AJWZ01004942">
    <property type="protein sequence ID" value="EKC63967.1"/>
    <property type="molecule type" value="Genomic_DNA"/>
</dbReference>
<dbReference type="GO" id="GO:0000272">
    <property type="term" value="P:polysaccharide catabolic process"/>
    <property type="evidence" value="ECO:0007669"/>
    <property type="project" value="UniProtKB-KW"/>
</dbReference>
<reference evidence="7" key="1">
    <citation type="journal article" date="2013" name="Environ. Microbiol.">
        <title>Microbiota from the distal guts of lean and obese adolescents exhibit partial functional redundancy besides clear differences in community structure.</title>
        <authorList>
            <person name="Ferrer M."/>
            <person name="Ruiz A."/>
            <person name="Lanza F."/>
            <person name="Haange S.B."/>
            <person name="Oberbach A."/>
            <person name="Till H."/>
            <person name="Bargiela R."/>
            <person name="Campoy C."/>
            <person name="Segura M.T."/>
            <person name="Richter M."/>
            <person name="von Bergen M."/>
            <person name="Seifert J."/>
            <person name="Suarez A."/>
        </authorList>
    </citation>
    <scope>NUCLEOTIDE SEQUENCE</scope>
</reference>
<evidence type="ECO:0000256" key="1">
    <source>
        <dbReference type="ARBA" id="ARBA00022729"/>
    </source>
</evidence>
<dbReference type="InterPro" id="IPR015943">
    <property type="entry name" value="WD40/YVTN_repeat-like_dom_sf"/>
</dbReference>